<organism evidence="2 3">
    <name type="scientific">Rhizophagus irregularis</name>
    <dbReference type="NCBI Taxonomy" id="588596"/>
    <lineage>
        <taxon>Eukaryota</taxon>
        <taxon>Fungi</taxon>
        <taxon>Fungi incertae sedis</taxon>
        <taxon>Mucoromycota</taxon>
        <taxon>Glomeromycotina</taxon>
        <taxon>Glomeromycetes</taxon>
        <taxon>Glomerales</taxon>
        <taxon>Glomeraceae</taxon>
        <taxon>Rhizophagus</taxon>
    </lineage>
</organism>
<gene>
    <name evidence="2" type="ORF">RhiirA4_424485</name>
</gene>
<protein>
    <submittedName>
        <fullName evidence="2">Uncharacterized protein</fullName>
    </submittedName>
</protein>
<evidence type="ECO:0000313" key="2">
    <source>
        <dbReference type="EMBL" id="PKY51401.1"/>
    </source>
</evidence>
<reference evidence="2 3" key="1">
    <citation type="submission" date="2015-10" db="EMBL/GenBank/DDBJ databases">
        <title>Genome analyses suggest a sexual origin of heterokaryosis in a supposedly ancient asexual fungus.</title>
        <authorList>
            <person name="Ropars J."/>
            <person name="Sedzielewska K."/>
            <person name="Noel J."/>
            <person name="Charron P."/>
            <person name="Farinelli L."/>
            <person name="Marton T."/>
            <person name="Kruger M."/>
            <person name="Pelin A."/>
            <person name="Brachmann A."/>
            <person name="Corradi N."/>
        </authorList>
    </citation>
    <scope>NUCLEOTIDE SEQUENCE [LARGE SCALE GENOMIC DNA]</scope>
    <source>
        <strain evidence="2 3">A4</strain>
    </source>
</reference>
<accession>A0A2I1GXQ1</accession>
<keyword evidence="1" id="KW-0812">Transmembrane</keyword>
<evidence type="ECO:0000313" key="3">
    <source>
        <dbReference type="Proteomes" id="UP000234323"/>
    </source>
</evidence>
<evidence type="ECO:0000256" key="1">
    <source>
        <dbReference type="SAM" id="Phobius"/>
    </source>
</evidence>
<name>A0A2I1GXQ1_9GLOM</name>
<sequence>MMFTENKPSTEPFSFIFLKKLCSFALVIILVFYTYNQFSQFSGSIDKPNINVRRQNSKKALSEIQNIKIILARLYQMSVDSLVLYLDSMYFYLEQLNWHRGDFCKLMYLVAYAQDIKGNL</sequence>
<dbReference type="EMBL" id="LLXI01001017">
    <property type="protein sequence ID" value="PKY51401.1"/>
    <property type="molecule type" value="Genomic_DNA"/>
</dbReference>
<dbReference type="Proteomes" id="UP000234323">
    <property type="component" value="Unassembled WGS sequence"/>
</dbReference>
<feature type="transmembrane region" description="Helical" evidence="1">
    <location>
        <begin position="12"/>
        <end position="35"/>
    </location>
</feature>
<comment type="caution">
    <text evidence="2">The sequence shown here is derived from an EMBL/GenBank/DDBJ whole genome shotgun (WGS) entry which is preliminary data.</text>
</comment>
<dbReference type="AlphaFoldDB" id="A0A2I1GXQ1"/>
<keyword evidence="1" id="KW-1133">Transmembrane helix</keyword>
<keyword evidence="1" id="KW-0472">Membrane</keyword>
<keyword evidence="3" id="KW-1185">Reference proteome</keyword>
<proteinExistence type="predicted"/>